<evidence type="ECO:0000313" key="1">
    <source>
        <dbReference type="EMBL" id="JAP96335.1"/>
    </source>
</evidence>
<gene>
    <name evidence="1" type="ORF">TPC1_10359</name>
</gene>
<protein>
    <submittedName>
        <fullName evidence="1">Uncharacterized protein</fullName>
    </submittedName>
</protein>
<reference evidence="1" key="1">
    <citation type="submission" date="2015-07" db="EMBL/GenBank/DDBJ databases">
        <title>Adaptation to a free-living lifestyle via gene acquisitions in the diplomonad Trepomonas sp. PC1.</title>
        <authorList>
            <person name="Xu F."/>
            <person name="Jerlstrom-Hultqvist J."/>
            <person name="Kolisko M."/>
            <person name="Simpson A.G.B."/>
            <person name="Roger A.J."/>
            <person name="Svard S.G."/>
            <person name="Andersson J.O."/>
        </authorList>
    </citation>
    <scope>NUCLEOTIDE SEQUENCE</scope>
    <source>
        <strain evidence="1">PC1</strain>
    </source>
</reference>
<proteinExistence type="predicted"/>
<sequence>QYQVIKQEGQVEIQLMQSYQQVVQQIIALPENFQPTVIYENRIASEVSTIKTQTLDEVVQQNTIYKPGTIETSLLLASNKGQFALLNTKTMRFSAYFRLETEDQFMFAHNQSTLAIFKKTRNRFAEQQSNSIFVSSKPTKAYMIIVFDLSDQKFDEVFTLDIDFIPTHIQVSNDKLCVYRKTEKNKYRLHVVGFDETQLQMHQYFDSDKRCKTLSIDGNDVILVMKGRKDNYFLQRFSQNLPENSIMFESQVTLTQNVKEPSDSDNVEEEYEVSDEVKLEPQHNKIKHNCLAALGQLPVFGELKLQASQQLEYQFRTCYPSDNFIIAGRFDTYLLMEKRRKPGNCTLHAKYLISEYHEKVHATGNGYSVISVDPEGQFLNLYENYQFKQKLLQDYKKKLLDVCMDQNNQIYAVSEGNKIVLVGVASQLMQRVTVDQFARFCINQKFNQIVVQQSDKFYYGNCVVEPRFVKELQFMTQLTEEEATEDAEMRKAKILKFAKIEKNMNLYWRSENGEVMEGVIELDE</sequence>
<dbReference type="AlphaFoldDB" id="A0A146KLB5"/>
<organism evidence="1">
    <name type="scientific">Trepomonas sp. PC1</name>
    <dbReference type="NCBI Taxonomy" id="1076344"/>
    <lineage>
        <taxon>Eukaryota</taxon>
        <taxon>Metamonada</taxon>
        <taxon>Diplomonadida</taxon>
        <taxon>Hexamitidae</taxon>
        <taxon>Hexamitinae</taxon>
        <taxon>Trepomonas</taxon>
    </lineage>
</organism>
<name>A0A146KLB5_9EUKA</name>
<accession>A0A146KLB5</accession>
<dbReference type="EMBL" id="GDID01000271">
    <property type="protein sequence ID" value="JAP96335.1"/>
    <property type="molecule type" value="Transcribed_RNA"/>
</dbReference>
<feature type="non-terminal residue" evidence="1">
    <location>
        <position position="1"/>
    </location>
</feature>